<dbReference type="PANTHER" id="PTHR30146:SF154">
    <property type="entry name" value="TRANSCRIPTION REGULATOR, MEMBER OF GALR FAMILY"/>
    <property type="match status" value="1"/>
</dbReference>
<dbReference type="RefSeq" id="WP_108114454.1">
    <property type="nucleotide sequence ID" value="NZ_QBKT01000003.1"/>
</dbReference>
<dbReference type="OrthoDB" id="755826at2"/>
<dbReference type="PROSITE" id="PS50932">
    <property type="entry name" value="HTH_LACI_2"/>
    <property type="match status" value="1"/>
</dbReference>
<evidence type="ECO:0000313" key="5">
    <source>
        <dbReference type="EMBL" id="PTX62247.1"/>
    </source>
</evidence>
<reference evidence="5 6" key="1">
    <citation type="submission" date="2018-04" db="EMBL/GenBank/DDBJ databases">
        <title>Genomic Encyclopedia of Archaeal and Bacterial Type Strains, Phase II (KMG-II): from individual species to whole genera.</title>
        <authorList>
            <person name="Goeker M."/>
        </authorList>
    </citation>
    <scope>NUCLEOTIDE SEQUENCE [LARGE SCALE GENOMIC DNA]</scope>
    <source>
        <strain evidence="5 6">DSM 25731</strain>
    </source>
</reference>
<dbReference type="CDD" id="cd01392">
    <property type="entry name" value="HTH_LacI"/>
    <property type="match status" value="1"/>
</dbReference>
<proteinExistence type="predicted"/>
<dbReference type="Proteomes" id="UP000244090">
    <property type="component" value="Unassembled WGS sequence"/>
</dbReference>
<dbReference type="AlphaFoldDB" id="A0A2T6C1Y0"/>
<dbReference type="Gene3D" id="1.10.260.40">
    <property type="entry name" value="lambda repressor-like DNA-binding domains"/>
    <property type="match status" value="1"/>
</dbReference>
<name>A0A2T6C1Y0_9FLAO</name>
<keyword evidence="3" id="KW-0804">Transcription</keyword>
<dbReference type="EMBL" id="QBKT01000003">
    <property type="protein sequence ID" value="PTX62247.1"/>
    <property type="molecule type" value="Genomic_DNA"/>
</dbReference>
<evidence type="ECO:0000313" key="6">
    <source>
        <dbReference type="Proteomes" id="UP000244090"/>
    </source>
</evidence>
<dbReference type="Pfam" id="PF00356">
    <property type="entry name" value="LacI"/>
    <property type="match status" value="1"/>
</dbReference>
<protein>
    <submittedName>
        <fullName evidence="5">LacI family transcriptional regulator</fullName>
    </submittedName>
</protein>
<dbReference type="SMART" id="SM00354">
    <property type="entry name" value="HTH_LACI"/>
    <property type="match status" value="1"/>
</dbReference>
<dbReference type="InterPro" id="IPR000843">
    <property type="entry name" value="HTH_LacI"/>
</dbReference>
<dbReference type="Pfam" id="PF00532">
    <property type="entry name" value="Peripla_BP_1"/>
    <property type="match status" value="1"/>
</dbReference>
<gene>
    <name evidence="5" type="ORF">C8N46_103347</name>
</gene>
<dbReference type="InterPro" id="IPR010982">
    <property type="entry name" value="Lambda_DNA-bd_dom_sf"/>
</dbReference>
<organism evidence="5 6">
    <name type="scientific">Kordia periserrulae</name>
    <dbReference type="NCBI Taxonomy" id="701523"/>
    <lineage>
        <taxon>Bacteria</taxon>
        <taxon>Pseudomonadati</taxon>
        <taxon>Bacteroidota</taxon>
        <taxon>Flavobacteriia</taxon>
        <taxon>Flavobacteriales</taxon>
        <taxon>Flavobacteriaceae</taxon>
        <taxon>Kordia</taxon>
    </lineage>
</organism>
<accession>A0A2T6C1Y0</accession>
<dbReference type="GO" id="GO:0000976">
    <property type="term" value="F:transcription cis-regulatory region binding"/>
    <property type="evidence" value="ECO:0007669"/>
    <property type="project" value="TreeGrafter"/>
</dbReference>
<sequence>MSLSQSSSITLKELSKLSGFSISTVSKALNNKFDISKDTRKAIQKIALKYNYVPHNYAVALRKKQTKTVAIIIPQINKSIYGLFVYHIEKVASKFGYRIILFQSFEETKREKDCLKSILDGSVDGVIISSAKPSHVYYKKIKNQFPIEHICLSKEVQEQQLKDLSIHTFSKLLSNFD</sequence>
<keyword evidence="1" id="KW-0805">Transcription regulation</keyword>
<dbReference type="SUPFAM" id="SSF47413">
    <property type="entry name" value="lambda repressor-like DNA-binding domains"/>
    <property type="match status" value="1"/>
</dbReference>
<evidence type="ECO:0000256" key="3">
    <source>
        <dbReference type="ARBA" id="ARBA00023163"/>
    </source>
</evidence>
<dbReference type="InterPro" id="IPR001761">
    <property type="entry name" value="Peripla_BP/Lac1_sug-bd_dom"/>
</dbReference>
<evidence type="ECO:0000256" key="2">
    <source>
        <dbReference type="ARBA" id="ARBA00023125"/>
    </source>
</evidence>
<feature type="domain" description="HTH lacI-type" evidence="4">
    <location>
        <begin position="9"/>
        <end position="63"/>
    </location>
</feature>
<dbReference type="PANTHER" id="PTHR30146">
    <property type="entry name" value="LACI-RELATED TRANSCRIPTIONAL REPRESSOR"/>
    <property type="match status" value="1"/>
</dbReference>
<evidence type="ECO:0000256" key="1">
    <source>
        <dbReference type="ARBA" id="ARBA00023015"/>
    </source>
</evidence>
<keyword evidence="6" id="KW-1185">Reference proteome</keyword>
<dbReference type="InterPro" id="IPR028082">
    <property type="entry name" value="Peripla_BP_I"/>
</dbReference>
<keyword evidence="2" id="KW-0238">DNA-binding</keyword>
<dbReference type="GO" id="GO:0003700">
    <property type="term" value="F:DNA-binding transcription factor activity"/>
    <property type="evidence" value="ECO:0007669"/>
    <property type="project" value="TreeGrafter"/>
</dbReference>
<dbReference type="Gene3D" id="3.40.50.2300">
    <property type="match status" value="1"/>
</dbReference>
<comment type="caution">
    <text evidence="5">The sequence shown here is derived from an EMBL/GenBank/DDBJ whole genome shotgun (WGS) entry which is preliminary data.</text>
</comment>
<dbReference type="SUPFAM" id="SSF53822">
    <property type="entry name" value="Periplasmic binding protein-like I"/>
    <property type="match status" value="1"/>
</dbReference>
<evidence type="ECO:0000259" key="4">
    <source>
        <dbReference type="PROSITE" id="PS50932"/>
    </source>
</evidence>